<gene>
    <name evidence="2" type="ORF">PCYB_007350</name>
</gene>
<dbReference type="AlphaFoldDB" id="K6UFF0"/>
<keyword evidence="1" id="KW-1133">Transmembrane helix</keyword>
<dbReference type="GeneID" id="14696528"/>
<keyword evidence="3" id="KW-1185">Reference proteome</keyword>
<dbReference type="Proteomes" id="UP000006319">
    <property type="component" value="Unassembled WGS sequence"/>
</dbReference>
<organism evidence="2 3">
    <name type="scientific">Plasmodium cynomolgi (strain B)</name>
    <dbReference type="NCBI Taxonomy" id="1120755"/>
    <lineage>
        <taxon>Eukaryota</taxon>
        <taxon>Sar</taxon>
        <taxon>Alveolata</taxon>
        <taxon>Apicomplexa</taxon>
        <taxon>Aconoidasida</taxon>
        <taxon>Haemosporida</taxon>
        <taxon>Plasmodiidae</taxon>
        <taxon>Plasmodium</taxon>
        <taxon>Plasmodium (Plasmodium)</taxon>
    </lineage>
</organism>
<dbReference type="VEuPathDB" id="PlasmoDB:PCYB_007350"/>
<feature type="transmembrane region" description="Helical" evidence="1">
    <location>
        <begin position="224"/>
        <end position="249"/>
    </location>
</feature>
<keyword evidence="1" id="KW-0812">Transmembrane</keyword>
<sequence>MSPSCNVCERELNGITIAKQSLVKFCKDVCNIMINIADIDIPCSISSCNNLCFLMKFWIYEYLMKITTEETEVKSFYNALKSIIYGDPTKWNICNINFYMEKDDFIIFKYIYDFLYTYKDMRNEISKKYDTEVKLYCIHIKEFLRYYNNIKGNCNDSEKCVYYYELDKFKNVFTYGGELDYIYNNCKYEKTACTSNSIEEEIPCLKEKEYKYLFSMEFDDTHNIISIISYIAILIIPILGLLSIFIRLIHFLFEIINILNHNIFIVLLFMVTFTDEKEEEYTRKYK</sequence>
<evidence type="ECO:0000313" key="3">
    <source>
        <dbReference type="Proteomes" id="UP000006319"/>
    </source>
</evidence>
<accession>K6UFF0</accession>
<evidence type="ECO:0000313" key="2">
    <source>
        <dbReference type="EMBL" id="GAB69986.1"/>
    </source>
</evidence>
<proteinExistence type="predicted"/>
<feature type="transmembrane region" description="Helical" evidence="1">
    <location>
        <begin position="255"/>
        <end position="274"/>
    </location>
</feature>
<reference evidence="2 3" key="1">
    <citation type="journal article" date="2012" name="Nat. Genet.">
        <title>Plasmodium cynomolgi genome sequences provide insight into Plasmodium vivax and the monkey malaria clade.</title>
        <authorList>
            <person name="Tachibana S."/>
            <person name="Sullivan S.A."/>
            <person name="Kawai S."/>
            <person name="Nakamura S."/>
            <person name="Kim H.R."/>
            <person name="Goto N."/>
            <person name="Arisue N."/>
            <person name="Palacpac N.M.Q."/>
            <person name="Honma H."/>
            <person name="Yagi M."/>
            <person name="Tougan T."/>
            <person name="Katakai Y."/>
            <person name="Kaneko O."/>
            <person name="Mita T."/>
            <person name="Kita K."/>
            <person name="Yasutomi Y."/>
            <person name="Sutton P.L."/>
            <person name="Shakhbatyan R."/>
            <person name="Horii T."/>
            <person name="Yasunaga T."/>
            <person name="Barnwell J.W."/>
            <person name="Escalante A.A."/>
            <person name="Carlton J.M."/>
            <person name="Tanabe K."/>
        </authorList>
    </citation>
    <scope>NUCLEOTIDE SEQUENCE [LARGE SCALE GENOMIC DNA]</scope>
    <source>
        <strain evidence="2 3">B</strain>
    </source>
</reference>
<dbReference type="OMA" id="IMINIAD"/>
<dbReference type="KEGG" id="pcy:PCYB_007350"/>
<keyword evidence="1" id="KW-0472">Membrane</keyword>
<dbReference type="RefSeq" id="XP_004228204.1">
    <property type="nucleotide sequence ID" value="XM_004228156.1"/>
</dbReference>
<name>K6UFF0_PLACD</name>
<dbReference type="OrthoDB" id="388666at2759"/>
<evidence type="ECO:0000256" key="1">
    <source>
        <dbReference type="SAM" id="Phobius"/>
    </source>
</evidence>
<dbReference type="PhylomeDB" id="K6UFF0"/>
<dbReference type="EMBL" id="DF158366">
    <property type="protein sequence ID" value="GAB69986.1"/>
    <property type="molecule type" value="Genomic_DNA"/>
</dbReference>
<protein>
    <submittedName>
        <fullName evidence="2">Uncharacterized protein</fullName>
    </submittedName>
</protein>